<dbReference type="Pfam" id="PF00585">
    <property type="entry name" value="Thr_dehydrat_C"/>
    <property type="match status" value="1"/>
</dbReference>
<dbReference type="InterPro" id="IPR011820">
    <property type="entry name" value="IlvA"/>
</dbReference>
<accession>A0A1B2I1E9</accession>
<keyword evidence="10 12" id="KW-0100">Branched-chain amino acid biosynthesis</keyword>
<evidence type="ECO:0000256" key="4">
    <source>
        <dbReference type="ARBA" id="ARBA00010869"/>
    </source>
</evidence>
<evidence type="ECO:0000256" key="2">
    <source>
        <dbReference type="ARBA" id="ARBA00001933"/>
    </source>
</evidence>
<dbReference type="InterPro" id="IPR000634">
    <property type="entry name" value="Ser/Thr_deHydtase_PyrdxlP-BS"/>
</dbReference>
<dbReference type="EC" id="4.3.1.19" evidence="12"/>
<dbReference type="Pfam" id="PF00291">
    <property type="entry name" value="PALP"/>
    <property type="match status" value="1"/>
</dbReference>
<organism evidence="13 14">
    <name type="scientific">Cloacibacillus porcorum</name>
    <dbReference type="NCBI Taxonomy" id="1197717"/>
    <lineage>
        <taxon>Bacteria</taxon>
        <taxon>Thermotogati</taxon>
        <taxon>Synergistota</taxon>
        <taxon>Synergistia</taxon>
        <taxon>Synergistales</taxon>
        <taxon>Synergistaceae</taxon>
        <taxon>Cloacibacillus</taxon>
    </lineage>
</organism>
<dbReference type="GeneID" id="83056424"/>
<dbReference type="PANTHER" id="PTHR48078">
    <property type="entry name" value="THREONINE DEHYDRATASE, MITOCHONDRIAL-RELATED"/>
    <property type="match status" value="1"/>
</dbReference>
<dbReference type="InterPro" id="IPR050147">
    <property type="entry name" value="Ser/Thr_Dehydratase"/>
</dbReference>
<dbReference type="RefSeq" id="WP_066741934.1">
    <property type="nucleotide sequence ID" value="NZ_CALCLR010000096.1"/>
</dbReference>
<dbReference type="PANTHER" id="PTHR48078:SF11">
    <property type="entry name" value="THREONINE DEHYDRATASE, MITOCHONDRIAL"/>
    <property type="match status" value="1"/>
</dbReference>
<protein>
    <recommendedName>
        <fullName evidence="12">L-threonine dehydratase</fullName>
        <ecNumber evidence="12">4.3.1.19</ecNumber>
    </recommendedName>
    <alternativeName>
        <fullName evidence="12">Threonine deaminase</fullName>
    </alternativeName>
</protein>
<dbReference type="InterPro" id="IPR036052">
    <property type="entry name" value="TrpB-like_PALP_sf"/>
</dbReference>
<evidence type="ECO:0000256" key="8">
    <source>
        <dbReference type="ARBA" id="ARBA00022898"/>
    </source>
</evidence>
<keyword evidence="14" id="KW-1185">Reference proteome</keyword>
<gene>
    <name evidence="12" type="primary">ilvA</name>
    <name evidence="13" type="ORF">BED41_00980</name>
</gene>
<dbReference type="NCBIfam" id="NF006390">
    <property type="entry name" value="PRK08639.1"/>
    <property type="match status" value="1"/>
</dbReference>
<keyword evidence="8 12" id="KW-0663">Pyridoxal phosphate</keyword>
<dbReference type="GO" id="GO:0003941">
    <property type="term" value="F:L-serine ammonia-lyase activity"/>
    <property type="evidence" value="ECO:0007669"/>
    <property type="project" value="TreeGrafter"/>
</dbReference>
<dbReference type="GO" id="GO:0030170">
    <property type="term" value="F:pyridoxal phosphate binding"/>
    <property type="evidence" value="ECO:0007669"/>
    <property type="project" value="InterPro"/>
</dbReference>
<comment type="catalytic activity">
    <reaction evidence="1 12">
        <text>L-threonine = 2-oxobutanoate + NH4(+)</text>
        <dbReference type="Rhea" id="RHEA:22108"/>
        <dbReference type="ChEBI" id="CHEBI:16763"/>
        <dbReference type="ChEBI" id="CHEBI:28938"/>
        <dbReference type="ChEBI" id="CHEBI:57926"/>
        <dbReference type="EC" id="4.3.1.19"/>
    </reaction>
</comment>
<evidence type="ECO:0000256" key="10">
    <source>
        <dbReference type="ARBA" id="ARBA00023304"/>
    </source>
</evidence>
<dbReference type="NCBIfam" id="TIGR02079">
    <property type="entry name" value="THD1"/>
    <property type="match status" value="1"/>
</dbReference>
<comment type="pathway">
    <text evidence="3 12">Amino-acid biosynthesis; L-isoleucine biosynthesis; 2-oxobutanoate from L-threonine: step 1/1.</text>
</comment>
<dbReference type="KEGG" id="cpor:BED41_00980"/>
<reference evidence="13" key="1">
    <citation type="submission" date="2016-08" db="EMBL/GenBank/DDBJ databases">
        <title>Complete genome of Cloacibacillus porcorum.</title>
        <authorList>
            <person name="Looft T."/>
            <person name="Bayles D.O."/>
            <person name="Alt D.P."/>
        </authorList>
    </citation>
    <scope>NUCLEOTIDE SEQUENCE [LARGE SCALE GENOMIC DNA]</scope>
    <source>
        <strain evidence="13">CL-84</strain>
    </source>
</reference>
<evidence type="ECO:0000256" key="6">
    <source>
        <dbReference type="ARBA" id="ARBA00022605"/>
    </source>
</evidence>
<evidence type="ECO:0000256" key="3">
    <source>
        <dbReference type="ARBA" id="ARBA00004810"/>
    </source>
</evidence>
<comment type="similarity">
    <text evidence="4 12">Belongs to the serine/threonine dehydratase family.</text>
</comment>
<dbReference type="GO" id="GO:0009097">
    <property type="term" value="P:isoleucine biosynthetic process"/>
    <property type="evidence" value="ECO:0007669"/>
    <property type="project" value="UniProtKB-UniRule"/>
</dbReference>
<dbReference type="STRING" id="1197717.BED41_00980"/>
<proteinExistence type="inferred from homology"/>
<dbReference type="GO" id="GO:0006565">
    <property type="term" value="P:L-serine catabolic process"/>
    <property type="evidence" value="ECO:0007669"/>
    <property type="project" value="TreeGrafter"/>
</dbReference>
<dbReference type="AlphaFoldDB" id="A0A1B2I1E9"/>
<dbReference type="SUPFAM" id="SSF55021">
    <property type="entry name" value="ACT-like"/>
    <property type="match status" value="1"/>
</dbReference>
<dbReference type="FunFam" id="3.40.50.1100:FF:000005">
    <property type="entry name" value="Threonine dehydratase catabolic"/>
    <property type="match status" value="1"/>
</dbReference>
<dbReference type="PROSITE" id="PS00165">
    <property type="entry name" value="DEHYDRATASE_SER_THR"/>
    <property type="match status" value="1"/>
</dbReference>
<dbReference type="GO" id="GO:0006567">
    <property type="term" value="P:L-threonine catabolic process"/>
    <property type="evidence" value="ECO:0007669"/>
    <property type="project" value="TreeGrafter"/>
</dbReference>
<evidence type="ECO:0000256" key="1">
    <source>
        <dbReference type="ARBA" id="ARBA00001274"/>
    </source>
</evidence>
<comment type="subunit">
    <text evidence="5 12">Homotetramer.</text>
</comment>
<dbReference type="SUPFAM" id="SSF53686">
    <property type="entry name" value="Tryptophan synthase beta subunit-like PLP-dependent enzymes"/>
    <property type="match status" value="1"/>
</dbReference>
<dbReference type="OrthoDB" id="9811476at2"/>
<dbReference type="PROSITE" id="PS51672">
    <property type="entry name" value="ACT_LIKE"/>
    <property type="match status" value="1"/>
</dbReference>
<comment type="function">
    <text evidence="11 12">Catalyzes the anaerobic formation of alpha-ketobutyrate and ammonia from threonine in a two-step reaction. The first step involved a dehydration of threonine and a production of enamine intermediates (aminocrotonate), which tautomerizes to its imine form (iminobutyrate). Both intermediates are unstable and short-lived. The second step is the nonenzymatic hydrolysis of the enamine/imine intermediates to form 2-ketobutyrate and free ammonia. In the low water environment of the cell, the second step is accelerated by RidA.</text>
</comment>
<evidence type="ECO:0000256" key="12">
    <source>
        <dbReference type="RuleBase" id="RU362012"/>
    </source>
</evidence>
<dbReference type="EMBL" id="CP016757">
    <property type="protein sequence ID" value="ANZ43799.1"/>
    <property type="molecule type" value="Genomic_DNA"/>
</dbReference>
<dbReference type="Proteomes" id="UP000093044">
    <property type="component" value="Chromosome"/>
</dbReference>
<evidence type="ECO:0000313" key="14">
    <source>
        <dbReference type="Proteomes" id="UP000093044"/>
    </source>
</evidence>
<keyword evidence="7 12" id="KW-0412">Isoleucine biosynthesis</keyword>
<dbReference type="InterPro" id="IPR001721">
    <property type="entry name" value="TD_ACT-like"/>
</dbReference>
<keyword evidence="9 12" id="KW-0456">Lyase</keyword>
<evidence type="ECO:0000256" key="11">
    <source>
        <dbReference type="ARBA" id="ARBA00025527"/>
    </source>
</evidence>
<dbReference type="CDD" id="cd04907">
    <property type="entry name" value="ACT_ThrD-I_2"/>
    <property type="match status" value="1"/>
</dbReference>
<keyword evidence="6 12" id="KW-0028">Amino-acid biosynthesis</keyword>
<evidence type="ECO:0000256" key="5">
    <source>
        <dbReference type="ARBA" id="ARBA00011881"/>
    </source>
</evidence>
<dbReference type="UniPathway" id="UPA00047">
    <property type="reaction ID" value="UER00054"/>
</dbReference>
<dbReference type="Gene3D" id="3.40.50.1100">
    <property type="match status" value="2"/>
</dbReference>
<evidence type="ECO:0000256" key="9">
    <source>
        <dbReference type="ARBA" id="ARBA00023239"/>
    </source>
</evidence>
<dbReference type="InterPro" id="IPR001926">
    <property type="entry name" value="TrpB-like_PALP"/>
</dbReference>
<dbReference type="CDD" id="cd01562">
    <property type="entry name" value="Thr-dehyd"/>
    <property type="match status" value="1"/>
</dbReference>
<sequence length="417" mass="46111">MSDYRPQLHDIQKAKQRISGVVVNTPLMLNIQLSERYGANIWLKREDMQIVRSYKIRGAYNKISSLSQEDLARGVVCASAGNHAQGVALACNKLGIKGTIFMPKPTPKQKINQVKMFGKDNIDIVLTGDTYDDSCSEAVAWCESQNGTFIHPFNDPQIIEGQATLALDILNEAFGGFHYILLPIGGGGLMSGVGSVFKSLSPDTCVVGVESTGTASMKAAFDAGKPVELQQLDTFADGIAVRKAGDITFDICREVVDRLIQVPEGQICTTILSLYNESAIVVEPAGAVSVSALEYIKDDIRGKNVVCVISGSNNDITRMEEIKERSQLHQGLKHYFILRFPQRAGALREFLEHVLGPDDDITHFQYSKKNSRERGPAVVGIELRRAEDFAPLVERMKQHNIVYEYLNDKPDLFQFLI</sequence>
<evidence type="ECO:0000313" key="13">
    <source>
        <dbReference type="EMBL" id="ANZ43799.1"/>
    </source>
</evidence>
<comment type="cofactor">
    <cofactor evidence="2 12">
        <name>pyridoxal 5'-phosphate</name>
        <dbReference type="ChEBI" id="CHEBI:597326"/>
    </cofactor>
</comment>
<dbReference type="GO" id="GO:0004794">
    <property type="term" value="F:threonine deaminase activity"/>
    <property type="evidence" value="ECO:0007669"/>
    <property type="project" value="UniProtKB-UniRule"/>
</dbReference>
<evidence type="ECO:0000256" key="7">
    <source>
        <dbReference type="ARBA" id="ARBA00022624"/>
    </source>
</evidence>
<name>A0A1B2I1E9_9BACT</name>
<dbReference type="InterPro" id="IPR045865">
    <property type="entry name" value="ACT-like_dom_sf"/>
</dbReference>